<keyword evidence="2" id="KW-1185">Reference proteome</keyword>
<reference evidence="1" key="2">
    <citation type="submission" date="2022-01" db="EMBL/GenBank/DDBJ databases">
        <authorList>
            <person name="Yamashiro T."/>
            <person name="Shiraishi A."/>
            <person name="Satake H."/>
            <person name="Nakayama K."/>
        </authorList>
    </citation>
    <scope>NUCLEOTIDE SEQUENCE</scope>
</reference>
<sequence length="194" mass="20857">MMVIPNHSSDGGNTGDGVKIAGGVIGSGGEIEEFTNEPVVIKAIVDNSEAKASEAKPKAARKNNCALIIEDWVSDSEEENVVDCNYQRVIIPVLDNAKGVNHQIFPKRITPALKRKLGSKSDYEEIDGGYIAFGGNPKGGKITGKGTIKTDDYSRFNGFSSSTKDETSGILKSFITRIENIVDHKVKGDRVIMG</sequence>
<dbReference type="EMBL" id="BQNB010013608">
    <property type="protein sequence ID" value="GJT18053.1"/>
    <property type="molecule type" value="Genomic_DNA"/>
</dbReference>
<evidence type="ECO:0000313" key="1">
    <source>
        <dbReference type="EMBL" id="GJT18053.1"/>
    </source>
</evidence>
<name>A0ABQ5BUR1_9ASTR</name>
<organism evidence="1 2">
    <name type="scientific">Tanacetum coccineum</name>
    <dbReference type="NCBI Taxonomy" id="301880"/>
    <lineage>
        <taxon>Eukaryota</taxon>
        <taxon>Viridiplantae</taxon>
        <taxon>Streptophyta</taxon>
        <taxon>Embryophyta</taxon>
        <taxon>Tracheophyta</taxon>
        <taxon>Spermatophyta</taxon>
        <taxon>Magnoliopsida</taxon>
        <taxon>eudicotyledons</taxon>
        <taxon>Gunneridae</taxon>
        <taxon>Pentapetalae</taxon>
        <taxon>asterids</taxon>
        <taxon>campanulids</taxon>
        <taxon>Asterales</taxon>
        <taxon>Asteraceae</taxon>
        <taxon>Asteroideae</taxon>
        <taxon>Anthemideae</taxon>
        <taxon>Anthemidinae</taxon>
        <taxon>Tanacetum</taxon>
    </lineage>
</organism>
<evidence type="ECO:0000313" key="2">
    <source>
        <dbReference type="Proteomes" id="UP001151760"/>
    </source>
</evidence>
<gene>
    <name evidence="1" type="ORF">Tco_0876759</name>
</gene>
<dbReference type="Proteomes" id="UP001151760">
    <property type="component" value="Unassembled WGS sequence"/>
</dbReference>
<reference evidence="1" key="1">
    <citation type="journal article" date="2022" name="Int. J. Mol. Sci.">
        <title>Draft Genome of Tanacetum Coccineum: Genomic Comparison of Closely Related Tanacetum-Family Plants.</title>
        <authorList>
            <person name="Yamashiro T."/>
            <person name="Shiraishi A."/>
            <person name="Nakayama K."/>
            <person name="Satake H."/>
        </authorList>
    </citation>
    <scope>NUCLEOTIDE SEQUENCE</scope>
</reference>
<accession>A0ABQ5BUR1</accession>
<evidence type="ECO:0008006" key="3">
    <source>
        <dbReference type="Google" id="ProtNLM"/>
    </source>
</evidence>
<proteinExistence type="predicted"/>
<comment type="caution">
    <text evidence="1">The sequence shown here is derived from an EMBL/GenBank/DDBJ whole genome shotgun (WGS) entry which is preliminary data.</text>
</comment>
<protein>
    <recommendedName>
        <fullName evidence="3">BRCT domain-containing protein</fullName>
    </recommendedName>
</protein>